<dbReference type="RefSeq" id="WP_341980779.1">
    <property type="nucleotide sequence ID" value="NZ_JBBYAF010000005.1"/>
</dbReference>
<proteinExistence type="predicted"/>
<name>A0ABU9K602_9BACI</name>
<accession>A0ABU9K602</accession>
<feature type="signal peptide" evidence="2">
    <location>
        <begin position="1"/>
        <end position="26"/>
    </location>
</feature>
<dbReference type="PROSITE" id="PS51257">
    <property type="entry name" value="PROKAR_LIPOPROTEIN"/>
    <property type="match status" value="1"/>
</dbReference>
<sequence length="159" mass="18002">MKYRILFSFILIGGMFLGGCGGNDNAQEVKEVTPEEEAQPATGDGKTKNDSPDDGEKQDLSKGIEETKSSVEELTMTLTNAPDDAKKINEQGTMIEEKWDKIEKQIEEKYPDDYEDIEKSLYPLIAEAKKETPDPEKLKTLSEETKNKLNQFHEKINKQ</sequence>
<evidence type="ECO:0000256" key="2">
    <source>
        <dbReference type="SAM" id="SignalP"/>
    </source>
</evidence>
<keyword evidence="4" id="KW-1185">Reference proteome</keyword>
<gene>
    <name evidence="3" type="ORF">AAEO50_04260</name>
</gene>
<feature type="compositionally biased region" description="Basic and acidic residues" evidence="1">
    <location>
        <begin position="45"/>
        <end position="71"/>
    </location>
</feature>
<protein>
    <recommendedName>
        <fullName evidence="5">Lipoprotein</fullName>
    </recommendedName>
</protein>
<feature type="region of interest" description="Disordered" evidence="1">
    <location>
        <begin position="130"/>
        <end position="159"/>
    </location>
</feature>
<feature type="chain" id="PRO_5045806306" description="Lipoprotein" evidence="2">
    <location>
        <begin position="27"/>
        <end position="159"/>
    </location>
</feature>
<evidence type="ECO:0008006" key="5">
    <source>
        <dbReference type="Google" id="ProtNLM"/>
    </source>
</evidence>
<evidence type="ECO:0000256" key="1">
    <source>
        <dbReference type="SAM" id="MobiDB-lite"/>
    </source>
</evidence>
<feature type="region of interest" description="Disordered" evidence="1">
    <location>
        <begin position="24"/>
        <end position="72"/>
    </location>
</feature>
<comment type="caution">
    <text evidence="3">The sequence shown here is derived from an EMBL/GenBank/DDBJ whole genome shotgun (WGS) entry which is preliminary data.</text>
</comment>
<dbReference type="EMBL" id="JBBYAF010000005">
    <property type="protein sequence ID" value="MEL3971485.1"/>
    <property type="molecule type" value="Genomic_DNA"/>
</dbReference>
<evidence type="ECO:0000313" key="4">
    <source>
        <dbReference type="Proteomes" id="UP001389717"/>
    </source>
</evidence>
<keyword evidence="2" id="KW-0732">Signal</keyword>
<reference evidence="3 4" key="1">
    <citation type="submission" date="2024-04" db="EMBL/GenBank/DDBJ databases">
        <title>Bacillus oryzaecorticis sp. nov., a moderately halophilic bacterium isolated from rice husks.</title>
        <authorList>
            <person name="Zhu H.-S."/>
        </authorList>
    </citation>
    <scope>NUCLEOTIDE SEQUENCE [LARGE SCALE GENOMIC DNA]</scope>
    <source>
        <strain evidence="3 4">ZC255</strain>
    </source>
</reference>
<evidence type="ECO:0000313" key="3">
    <source>
        <dbReference type="EMBL" id="MEL3971485.1"/>
    </source>
</evidence>
<dbReference type="Proteomes" id="UP001389717">
    <property type="component" value="Unassembled WGS sequence"/>
</dbReference>
<organism evidence="3 4">
    <name type="scientific">Rossellomorea oryzaecorticis</name>
    <dbReference type="NCBI Taxonomy" id="1396505"/>
    <lineage>
        <taxon>Bacteria</taxon>
        <taxon>Bacillati</taxon>
        <taxon>Bacillota</taxon>
        <taxon>Bacilli</taxon>
        <taxon>Bacillales</taxon>
        <taxon>Bacillaceae</taxon>
        <taxon>Rossellomorea</taxon>
    </lineage>
</organism>